<evidence type="ECO:0000256" key="3">
    <source>
        <dbReference type="ARBA" id="ARBA00022801"/>
    </source>
</evidence>
<dbReference type="InterPro" id="IPR015797">
    <property type="entry name" value="NUDIX_hydrolase-like_dom_sf"/>
</dbReference>
<dbReference type="SUPFAM" id="SSF55811">
    <property type="entry name" value="Nudix"/>
    <property type="match status" value="1"/>
</dbReference>
<dbReference type="PROSITE" id="PS00893">
    <property type="entry name" value="NUDIX_BOX"/>
    <property type="match status" value="1"/>
</dbReference>
<feature type="domain" description="Nudix hydrolase" evidence="5">
    <location>
        <begin position="43"/>
        <end position="163"/>
    </location>
</feature>
<dbReference type="RefSeq" id="WP_035609486.1">
    <property type="nucleotide sequence ID" value="NZ_JEMG01000001.1"/>
</dbReference>
<keyword evidence="2" id="KW-0479">Metal-binding</keyword>
<dbReference type="Proteomes" id="UP000023268">
    <property type="component" value="Unassembled WGS sequence"/>
</dbReference>
<evidence type="ECO:0000313" key="6">
    <source>
        <dbReference type="EMBL" id="EYC52273.1"/>
    </source>
</evidence>
<keyword evidence="3" id="KW-0378">Hydrolase</keyword>
<dbReference type="AlphaFoldDB" id="A0A016XM34"/>
<evidence type="ECO:0000256" key="1">
    <source>
        <dbReference type="ARBA" id="ARBA00001946"/>
    </source>
</evidence>
<evidence type="ECO:0000256" key="4">
    <source>
        <dbReference type="ARBA" id="ARBA00022842"/>
    </source>
</evidence>
<evidence type="ECO:0000256" key="2">
    <source>
        <dbReference type="ARBA" id="ARBA00022723"/>
    </source>
</evidence>
<dbReference type="STRING" id="1458275.AZ34_15225"/>
<dbReference type="PANTHER" id="PTHR42904">
    <property type="entry name" value="NUDIX HYDROLASE, NUDC SUBFAMILY"/>
    <property type="match status" value="1"/>
</dbReference>
<dbReference type="InterPro" id="IPR050241">
    <property type="entry name" value="NAD-cap_RNA_hydrolase_NudC"/>
</dbReference>
<dbReference type="GO" id="GO:0006742">
    <property type="term" value="P:NADP+ catabolic process"/>
    <property type="evidence" value="ECO:0007669"/>
    <property type="project" value="TreeGrafter"/>
</dbReference>
<reference evidence="6 7" key="1">
    <citation type="submission" date="2014-02" db="EMBL/GenBank/DDBJ databases">
        <title>Draft Genome of Hylemonella gracilis isolated from the Niagara River.</title>
        <authorList>
            <person name="Pawlowski D.R."/>
            <person name="Koudelka G.B."/>
        </authorList>
    </citation>
    <scope>NUCLEOTIDE SEQUENCE [LARGE SCALE GENOMIC DNA]</scope>
    <source>
        <strain evidence="6 7">Niagara R</strain>
    </source>
</reference>
<dbReference type="InterPro" id="IPR020084">
    <property type="entry name" value="NUDIX_hydrolase_CS"/>
</dbReference>
<dbReference type="EMBL" id="JEMG01000001">
    <property type="protein sequence ID" value="EYC52273.1"/>
    <property type="molecule type" value="Genomic_DNA"/>
</dbReference>
<proteinExistence type="predicted"/>
<comment type="cofactor">
    <cofactor evidence="1">
        <name>Mg(2+)</name>
        <dbReference type="ChEBI" id="CHEBI:18420"/>
    </cofactor>
</comment>
<name>A0A016XM34_9BURK</name>
<dbReference type="Gene3D" id="3.90.79.10">
    <property type="entry name" value="Nucleoside Triphosphate Pyrophosphohydrolase"/>
    <property type="match status" value="1"/>
</dbReference>
<dbReference type="Pfam" id="PF00293">
    <property type="entry name" value="NUDIX"/>
    <property type="match status" value="1"/>
</dbReference>
<dbReference type="PROSITE" id="PS51462">
    <property type="entry name" value="NUDIX"/>
    <property type="match status" value="1"/>
</dbReference>
<protein>
    <submittedName>
        <fullName evidence="6">ADP-ribose pyrophosphatase</fullName>
    </submittedName>
</protein>
<organism evidence="6 7">
    <name type="scientific">Hylemonella gracilis str. Niagara R</name>
    <dbReference type="NCBI Taxonomy" id="1458275"/>
    <lineage>
        <taxon>Bacteria</taxon>
        <taxon>Pseudomonadati</taxon>
        <taxon>Pseudomonadota</taxon>
        <taxon>Betaproteobacteria</taxon>
        <taxon>Burkholderiales</taxon>
        <taxon>Comamonadaceae</taxon>
        <taxon>Hylemonella</taxon>
    </lineage>
</organism>
<accession>A0A016XM34</accession>
<keyword evidence="4" id="KW-0460">Magnesium</keyword>
<dbReference type="PANTHER" id="PTHR42904:SF12">
    <property type="entry name" value="ADP-RIBOSE PYROPHOSPHATASE-RELATED"/>
    <property type="match status" value="1"/>
</dbReference>
<evidence type="ECO:0000313" key="7">
    <source>
        <dbReference type="Proteomes" id="UP000023268"/>
    </source>
</evidence>
<dbReference type="eggNOG" id="COG2816">
    <property type="taxonomic scope" value="Bacteria"/>
</dbReference>
<dbReference type="OrthoDB" id="9791656at2"/>
<dbReference type="InterPro" id="IPR000086">
    <property type="entry name" value="NUDIX_hydrolase_dom"/>
</dbReference>
<gene>
    <name evidence="6" type="ORF">AZ34_15225</name>
</gene>
<evidence type="ECO:0000259" key="5">
    <source>
        <dbReference type="PROSITE" id="PS51462"/>
    </source>
</evidence>
<comment type="caution">
    <text evidence="6">The sequence shown here is derived from an EMBL/GenBank/DDBJ whole genome shotgun (WGS) entry which is preliminary data.</text>
</comment>
<dbReference type="GO" id="GO:0005829">
    <property type="term" value="C:cytosol"/>
    <property type="evidence" value="ECO:0007669"/>
    <property type="project" value="TreeGrafter"/>
</dbReference>
<dbReference type="GO" id="GO:0046872">
    <property type="term" value="F:metal ion binding"/>
    <property type="evidence" value="ECO:0007669"/>
    <property type="project" value="UniProtKB-KW"/>
</dbReference>
<dbReference type="GO" id="GO:0035529">
    <property type="term" value="F:NADH pyrophosphatase activity"/>
    <property type="evidence" value="ECO:0007669"/>
    <property type="project" value="TreeGrafter"/>
</dbReference>
<sequence length="176" mass="20120">MSPSTPEFIFCPRCAAPLHDRVEGSFTRRVCHAEGCGFVWWDNPTPVVAAVVEHEGRLLLARNVAWPPGFFALVTGFLEKHELPHEAVQREVEEELNLKPLGATFIGHYTFERMNQLIIAYHVPAKGTVRLNEELAEYKHLRFEQARYWPSATGYALRDWLRSKGLDPQEIAPRTP</sequence>
<dbReference type="GO" id="GO:0019677">
    <property type="term" value="P:NAD+ catabolic process"/>
    <property type="evidence" value="ECO:0007669"/>
    <property type="project" value="TreeGrafter"/>
</dbReference>